<dbReference type="Gene3D" id="3.50.50.60">
    <property type="entry name" value="FAD/NAD(P)-binding domain"/>
    <property type="match status" value="2"/>
</dbReference>
<feature type="domain" description="Carrier" evidence="6">
    <location>
        <begin position="2"/>
        <end position="80"/>
    </location>
</feature>
<dbReference type="PROSITE" id="PS50075">
    <property type="entry name" value="CARRIER"/>
    <property type="match status" value="1"/>
</dbReference>
<dbReference type="Gene3D" id="1.10.1200.10">
    <property type="entry name" value="ACP-like"/>
    <property type="match status" value="1"/>
</dbReference>
<dbReference type="EMBL" id="JBHTGL010000008">
    <property type="protein sequence ID" value="MFD0627508.1"/>
    <property type="molecule type" value="Genomic_DNA"/>
</dbReference>
<dbReference type="InterPro" id="IPR006162">
    <property type="entry name" value="Ppantetheine_attach_site"/>
</dbReference>
<evidence type="ECO:0000256" key="3">
    <source>
        <dbReference type="ARBA" id="ARBA00022553"/>
    </source>
</evidence>
<dbReference type="Pfam" id="PF00550">
    <property type="entry name" value="PP-binding"/>
    <property type="match status" value="1"/>
</dbReference>
<evidence type="ECO:0000256" key="2">
    <source>
        <dbReference type="ARBA" id="ARBA00022450"/>
    </source>
</evidence>
<evidence type="ECO:0000313" key="7">
    <source>
        <dbReference type="EMBL" id="MFD0627508.1"/>
    </source>
</evidence>
<dbReference type="PANTHER" id="PTHR43004">
    <property type="entry name" value="TRK SYSTEM POTASSIUM UPTAKE PROTEIN"/>
    <property type="match status" value="1"/>
</dbReference>
<evidence type="ECO:0000256" key="5">
    <source>
        <dbReference type="ARBA" id="ARBA00022827"/>
    </source>
</evidence>
<reference evidence="8" key="1">
    <citation type="journal article" date="2019" name="Int. J. Syst. Evol. Microbiol.">
        <title>The Global Catalogue of Microorganisms (GCM) 10K type strain sequencing project: providing services to taxonomists for standard genome sequencing and annotation.</title>
        <authorList>
            <consortium name="The Broad Institute Genomics Platform"/>
            <consortium name="The Broad Institute Genome Sequencing Center for Infectious Disease"/>
            <person name="Wu L."/>
            <person name="Ma J."/>
        </authorList>
    </citation>
    <scope>NUCLEOTIDE SEQUENCE [LARGE SCALE GENOMIC DNA]</scope>
    <source>
        <strain evidence="8">JCM 12607</strain>
    </source>
</reference>
<protein>
    <submittedName>
        <fullName evidence="7">FAD-dependent monooxygenase</fullName>
    </submittedName>
</protein>
<dbReference type="Pfam" id="PF21274">
    <property type="entry name" value="Rng_hyd_C"/>
    <property type="match status" value="1"/>
</dbReference>
<comment type="caution">
    <text evidence="7">The sequence shown here is derived from an EMBL/GenBank/DDBJ whole genome shotgun (WGS) entry which is preliminary data.</text>
</comment>
<dbReference type="Gene3D" id="3.40.30.120">
    <property type="match status" value="1"/>
</dbReference>
<dbReference type="Proteomes" id="UP001596915">
    <property type="component" value="Unassembled WGS sequence"/>
</dbReference>
<dbReference type="InterPro" id="IPR002938">
    <property type="entry name" value="FAD-bd"/>
</dbReference>
<evidence type="ECO:0000256" key="1">
    <source>
        <dbReference type="ARBA" id="ARBA00001974"/>
    </source>
</evidence>
<dbReference type="InterPro" id="IPR009081">
    <property type="entry name" value="PP-bd_ACP"/>
</dbReference>
<name>A0ABW2X3D3_9ACTN</name>
<proteinExistence type="predicted"/>
<dbReference type="SUPFAM" id="SSF47336">
    <property type="entry name" value="ACP-like"/>
    <property type="match status" value="1"/>
</dbReference>
<evidence type="ECO:0000313" key="8">
    <source>
        <dbReference type="Proteomes" id="UP001596915"/>
    </source>
</evidence>
<dbReference type="PROSITE" id="PS00012">
    <property type="entry name" value="PHOSPHOPANTETHEINE"/>
    <property type="match status" value="1"/>
</dbReference>
<sequence>MSIRPNQLLTVLADCSGNQELVGIGNDALDTDFDALGLDSLAVLESVARIGREHGIHISDEEVHDLGTPLALLNRLNQAQSGGDEDTDAEERLPVVVVGAGPVGLALAGELAAHGIGVTVLERRATPETMVRAGSVGPLAVALLRRRGLADELDRAERETVERYRAMADSAAGAVGHALPKEHLAGIEKVEHADASMRRMRVEQPALVDILLRHVAALGVDVAWEHEVTAIEQDDRGVWVTVAAPGGERRLRAAYAVGCDGGDSTVRRLAGIPLTGTEATLTGRQSVVEFEGEPPLEHGFRHTSGGLVAWGLGVNRVATLEFDGPPAPDAGPLTSGELQDSLRRVTGTGVPIARMAAGGRFTDMAYQAAEYRRGRVFLAGDAAHVHAPFGGQGLNTGITDAANLGWKLAAALDGWAPPRLLDTYHAERHPVGARLLANVRAQTALMRPDPHSSALRDLVGRMMDVPDVRRFVGALLSGTDEGYGTDGHPAVGTFLPDYEVTDRQEPASGRGLLLDFTDCAALRTIGARWADRVDIVSAKTGRDDLAAVLLRPDGYVAWALATGDTPRARPLVRALRTWFGTGRSPAGTPAAPAGARR</sequence>
<comment type="cofactor">
    <cofactor evidence="1">
        <name>FAD</name>
        <dbReference type="ChEBI" id="CHEBI:57692"/>
    </cofactor>
</comment>
<dbReference type="PRINTS" id="PR00420">
    <property type="entry name" value="RNGMNOXGNASE"/>
</dbReference>
<keyword evidence="7" id="KW-0503">Monooxygenase</keyword>
<dbReference type="GO" id="GO:0004497">
    <property type="term" value="F:monooxygenase activity"/>
    <property type="evidence" value="ECO:0007669"/>
    <property type="project" value="UniProtKB-KW"/>
</dbReference>
<organism evidence="7 8">
    <name type="scientific">Streptomyces sanglieri</name>
    <dbReference type="NCBI Taxonomy" id="193460"/>
    <lineage>
        <taxon>Bacteria</taxon>
        <taxon>Bacillati</taxon>
        <taxon>Actinomycetota</taxon>
        <taxon>Actinomycetes</taxon>
        <taxon>Kitasatosporales</taxon>
        <taxon>Streptomycetaceae</taxon>
        <taxon>Streptomyces</taxon>
    </lineage>
</organism>
<keyword evidence="8" id="KW-1185">Reference proteome</keyword>
<keyword evidence="4" id="KW-0285">Flavoprotein</keyword>
<keyword evidence="2" id="KW-0596">Phosphopantetheine</keyword>
<keyword evidence="3" id="KW-0597">Phosphoprotein</keyword>
<dbReference type="InterPro" id="IPR036736">
    <property type="entry name" value="ACP-like_sf"/>
</dbReference>
<evidence type="ECO:0000256" key="4">
    <source>
        <dbReference type="ARBA" id="ARBA00022630"/>
    </source>
</evidence>
<dbReference type="Pfam" id="PF01494">
    <property type="entry name" value="FAD_binding_3"/>
    <property type="match status" value="1"/>
</dbReference>
<dbReference type="InterPro" id="IPR050641">
    <property type="entry name" value="RIFMO-like"/>
</dbReference>
<keyword evidence="5" id="KW-0274">FAD</keyword>
<dbReference type="InterPro" id="IPR036188">
    <property type="entry name" value="FAD/NAD-bd_sf"/>
</dbReference>
<dbReference type="PANTHER" id="PTHR43004:SF19">
    <property type="entry name" value="BINDING MONOOXYGENASE, PUTATIVE (JCVI)-RELATED"/>
    <property type="match status" value="1"/>
</dbReference>
<keyword evidence="7" id="KW-0560">Oxidoreductase</keyword>
<gene>
    <name evidence="7" type="ORF">ACFQ2K_37460</name>
</gene>
<accession>A0ABW2X3D3</accession>
<evidence type="ECO:0000259" key="6">
    <source>
        <dbReference type="PROSITE" id="PS50075"/>
    </source>
</evidence>
<dbReference type="SUPFAM" id="SSF51905">
    <property type="entry name" value="FAD/NAD(P)-binding domain"/>
    <property type="match status" value="1"/>
</dbReference>